<reference evidence="1" key="1">
    <citation type="submission" date="2018-11" db="EMBL/GenBank/DDBJ databases">
        <authorList>
            <consortium name="Pathogen Informatics"/>
        </authorList>
    </citation>
    <scope>NUCLEOTIDE SEQUENCE</scope>
</reference>
<evidence type="ECO:0000313" key="2">
    <source>
        <dbReference type="Proteomes" id="UP000784294"/>
    </source>
</evidence>
<accession>A0A448WX12</accession>
<dbReference type="AlphaFoldDB" id="A0A448WX12"/>
<protein>
    <submittedName>
        <fullName evidence="1">Uncharacterized protein</fullName>
    </submittedName>
</protein>
<dbReference type="EMBL" id="CAAALY010055383">
    <property type="protein sequence ID" value="VEL22238.1"/>
    <property type="molecule type" value="Genomic_DNA"/>
</dbReference>
<keyword evidence="2" id="KW-1185">Reference proteome</keyword>
<gene>
    <name evidence="1" type="ORF">PXEA_LOCUS15678</name>
</gene>
<proteinExistence type="predicted"/>
<dbReference type="OrthoDB" id="10628923at2759"/>
<dbReference type="Proteomes" id="UP000784294">
    <property type="component" value="Unassembled WGS sequence"/>
</dbReference>
<organism evidence="1 2">
    <name type="scientific">Protopolystoma xenopodis</name>
    <dbReference type="NCBI Taxonomy" id="117903"/>
    <lineage>
        <taxon>Eukaryota</taxon>
        <taxon>Metazoa</taxon>
        <taxon>Spiralia</taxon>
        <taxon>Lophotrochozoa</taxon>
        <taxon>Platyhelminthes</taxon>
        <taxon>Monogenea</taxon>
        <taxon>Polyopisthocotylea</taxon>
        <taxon>Polystomatidea</taxon>
        <taxon>Polystomatidae</taxon>
        <taxon>Protopolystoma</taxon>
    </lineage>
</organism>
<name>A0A448WX12_9PLAT</name>
<sequence length="111" mass="12176">MVEEQSCHDRSSTRMAYLNAVIRVLSVFKRDKLDFNSNGAQIKDTTLSLPKSGQTELDSSAPCLVANNTDDISDPLAPKPTAYFGVGPDTNKEDQLLEGFVYGKPNLPWAL</sequence>
<evidence type="ECO:0000313" key="1">
    <source>
        <dbReference type="EMBL" id="VEL22238.1"/>
    </source>
</evidence>
<comment type="caution">
    <text evidence="1">The sequence shown here is derived from an EMBL/GenBank/DDBJ whole genome shotgun (WGS) entry which is preliminary data.</text>
</comment>